<dbReference type="GO" id="GO:0004502">
    <property type="term" value="F:kynurenine 3-monooxygenase activity"/>
    <property type="evidence" value="ECO:0007669"/>
    <property type="project" value="TreeGrafter"/>
</dbReference>
<reference evidence="4" key="1">
    <citation type="submission" date="2020-12" db="EMBL/GenBank/DDBJ databases">
        <authorList>
            <person name="Iha C."/>
        </authorList>
    </citation>
    <scope>NUCLEOTIDE SEQUENCE</scope>
</reference>
<protein>
    <recommendedName>
        <fullName evidence="3">FAD-binding domain-containing protein</fullName>
    </recommendedName>
</protein>
<dbReference type="GO" id="GO:0070189">
    <property type="term" value="P:kynurenine metabolic process"/>
    <property type="evidence" value="ECO:0007669"/>
    <property type="project" value="TreeGrafter"/>
</dbReference>
<dbReference type="PANTHER" id="PTHR46028">
    <property type="entry name" value="KYNURENINE 3-MONOOXYGENASE"/>
    <property type="match status" value="1"/>
</dbReference>
<evidence type="ECO:0000259" key="3">
    <source>
        <dbReference type="Pfam" id="PF01494"/>
    </source>
</evidence>
<dbReference type="InterPro" id="IPR002938">
    <property type="entry name" value="FAD-bd"/>
</dbReference>
<proteinExistence type="predicted"/>
<dbReference type="Pfam" id="PF01494">
    <property type="entry name" value="FAD_binding_3"/>
    <property type="match status" value="1"/>
</dbReference>
<evidence type="ECO:0000313" key="5">
    <source>
        <dbReference type="Proteomes" id="UP000708148"/>
    </source>
</evidence>
<keyword evidence="1" id="KW-0560">Oxidoreductase</keyword>
<accession>A0A8S1JAM2</accession>
<keyword evidence="1" id="KW-0503">Monooxygenase</keyword>
<organism evidence="4 5">
    <name type="scientific">Ostreobium quekettii</name>
    <dbReference type="NCBI Taxonomy" id="121088"/>
    <lineage>
        <taxon>Eukaryota</taxon>
        <taxon>Viridiplantae</taxon>
        <taxon>Chlorophyta</taxon>
        <taxon>core chlorophytes</taxon>
        <taxon>Ulvophyceae</taxon>
        <taxon>TCBD clade</taxon>
        <taxon>Bryopsidales</taxon>
        <taxon>Ostreobineae</taxon>
        <taxon>Ostreobiaceae</taxon>
        <taxon>Ostreobium</taxon>
    </lineage>
</organism>
<dbReference type="SUPFAM" id="SSF51905">
    <property type="entry name" value="FAD/NAD(P)-binding domain"/>
    <property type="match status" value="1"/>
</dbReference>
<comment type="caution">
    <text evidence="4">The sequence shown here is derived from an EMBL/GenBank/DDBJ whole genome shotgun (WGS) entry which is preliminary data.</text>
</comment>
<dbReference type="Gene3D" id="3.50.50.60">
    <property type="entry name" value="FAD/NAD(P)-binding domain"/>
    <property type="match status" value="1"/>
</dbReference>
<sequence length="554" mass="60039">MLLGTRRAPGVAPCPDAGPDVACSSSRDGAAGSRQRAAPRLPALRDPRRRRRRADATIPLEHWSAMAEAQVEASAGTTGEYKGKTAVVVGAGPSGACAASYLARRGFRVKVFERRGDPEVVPITSHRSIIITLRQETIAAMEALGVEFPPEEDEAGFSGLTRFRGVAWCGEGGIKKDAPLQGRRSILAERFAIARAVLRAVRQEHPMAVQCFFDHQCQDIDFDNRVAEFKQLDGSIRKEKFDLLVGADGAQSATRQALARYDSNFKFNIVDVTRAYLSIRGLPPPENEEVSEIVEPGKMAFMNLKKQRRNGKKTPPRITVYGAEDGTVNGIMTYYVGDLVSIRGREEEWLEEVASKYFPKSWIKPIAEQLKTAPESIAGPVTRCTAFVGPAMVLLGDAAHSVTPAMGIGCNMAVEDAVLLDKALGTAAGDVGAAVRGFNAMRYQPVQDAQDLQETIPGAGIQKPGVAVPLVRAAAGLHLLSYMAGSKVLPKIIPTPVYMRSGRPQCLRRSLQRPYSSSQGCSCGACWPHSEATWVEMLITWRERRAGSYGHPPG</sequence>
<dbReference type="InterPro" id="IPR036188">
    <property type="entry name" value="FAD/NAD-bd_sf"/>
</dbReference>
<dbReference type="PRINTS" id="PR00420">
    <property type="entry name" value="RNGMNOXGNASE"/>
</dbReference>
<dbReference type="GO" id="GO:0071949">
    <property type="term" value="F:FAD binding"/>
    <property type="evidence" value="ECO:0007669"/>
    <property type="project" value="InterPro"/>
</dbReference>
<gene>
    <name evidence="4" type="ORF">OSTQU699_LOCUS8481</name>
</gene>
<feature type="region of interest" description="Disordered" evidence="2">
    <location>
        <begin position="1"/>
        <end position="52"/>
    </location>
</feature>
<evidence type="ECO:0000256" key="2">
    <source>
        <dbReference type="SAM" id="MobiDB-lite"/>
    </source>
</evidence>
<name>A0A8S1JAM2_9CHLO</name>
<dbReference type="OrthoDB" id="10053569at2759"/>
<keyword evidence="5" id="KW-1185">Reference proteome</keyword>
<dbReference type="AlphaFoldDB" id="A0A8S1JAM2"/>
<dbReference type="Proteomes" id="UP000708148">
    <property type="component" value="Unassembled WGS sequence"/>
</dbReference>
<evidence type="ECO:0000256" key="1">
    <source>
        <dbReference type="ARBA" id="ARBA00023033"/>
    </source>
</evidence>
<feature type="domain" description="FAD-binding" evidence="3">
    <location>
        <begin position="86"/>
        <end position="426"/>
    </location>
</feature>
<evidence type="ECO:0000313" key="4">
    <source>
        <dbReference type="EMBL" id="CAD7703124.1"/>
    </source>
</evidence>
<dbReference type="PANTHER" id="PTHR46028:SF7">
    <property type="entry name" value="KYNURENINE 3-MONOOXYGENASE-RELATED"/>
    <property type="match status" value="1"/>
</dbReference>
<dbReference type="EMBL" id="CAJHUC010002070">
    <property type="protein sequence ID" value="CAD7703124.1"/>
    <property type="molecule type" value="Genomic_DNA"/>
</dbReference>